<name>A0A150K2H7_HEYCO</name>
<dbReference type="EMBL" id="LQYI01000014">
    <property type="protein sequence ID" value="KYC72929.1"/>
    <property type="molecule type" value="Genomic_DNA"/>
</dbReference>
<evidence type="ECO:0000313" key="3">
    <source>
        <dbReference type="Proteomes" id="UP000075288"/>
    </source>
</evidence>
<dbReference type="Proteomes" id="UP000075304">
    <property type="component" value="Unassembled WGS sequence"/>
</dbReference>
<evidence type="ECO:0000313" key="1">
    <source>
        <dbReference type="EMBL" id="KYC63790.1"/>
    </source>
</evidence>
<dbReference type="RefSeq" id="WP_327076418.1">
    <property type="nucleotide sequence ID" value="NZ_JARTFB010000004.1"/>
</dbReference>
<dbReference type="Proteomes" id="UP000075288">
    <property type="component" value="Unassembled WGS sequence"/>
</dbReference>
<dbReference type="PATRIC" id="fig|1398.26.peg.2381"/>
<dbReference type="EMBL" id="LQYG01000035">
    <property type="protein sequence ID" value="KYC63790.1"/>
    <property type="molecule type" value="Genomic_DNA"/>
</dbReference>
<accession>A0A150K2H7</accession>
<proteinExistence type="predicted"/>
<dbReference type="AlphaFoldDB" id="A0A150K2H7"/>
<organism evidence="1 3">
    <name type="scientific">Heyndrickxia coagulans</name>
    <name type="common">Weizmannia coagulans</name>
    <dbReference type="NCBI Taxonomy" id="1398"/>
    <lineage>
        <taxon>Bacteria</taxon>
        <taxon>Bacillati</taxon>
        <taxon>Bacillota</taxon>
        <taxon>Bacilli</taxon>
        <taxon>Bacillales</taxon>
        <taxon>Bacillaceae</taxon>
        <taxon>Heyndrickxia</taxon>
    </lineage>
</organism>
<sequence>MELDPAKMRLLYGFFDFYLKLNEEEEAEVMKTLKCWTRTKQNKY</sequence>
<evidence type="ECO:0000313" key="4">
    <source>
        <dbReference type="Proteomes" id="UP000075304"/>
    </source>
</evidence>
<evidence type="ECO:0000313" key="2">
    <source>
        <dbReference type="EMBL" id="KYC72929.1"/>
    </source>
</evidence>
<comment type="caution">
    <text evidence="1">The sequence shown here is derived from an EMBL/GenBank/DDBJ whole genome shotgun (WGS) entry which is preliminary data.</text>
</comment>
<reference evidence="3 4" key="1">
    <citation type="submission" date="2016-01" db="EMBL/GenBank/DDBJ databases">
        <title>Genome Sequences of Twelve Sporeforming Bacillus Species Isolated from Foods.</title>
        <authorList>
            <person name="Berendsen E.M."/>
            <person name="Wells-Bennik M.H."/>
            <person name="Krawcyk A.O."/>
            <person name="De Jong A."/>
            <person name="Holsappel S."/>
            <person name="Eijlander R.T."/>
            <person name="Kuipers O.P."/>
        </authorList>
    </citation>
    <scope>NUCLEOTIDE SEQUENCE [LARGE SCALE GENOMIC DNA]</scope>
    <source>
        <strain evidence="1 3">B4098</strain>
        <strain evidence="2 4">B4099</strain>
    </source>
</reference>
<gene>
    <name evidence="1" type="ORF">B4098_2178</name>
    <name evidence="2" type="ORF">B4099_2330</name>
</gene>
<protein>
    <submittedName>
        <fullName evidence="1">Uncharacterized protein</fullName>
    </submittedName>
</protein>